<dbReference type="AlphaFoldDB" id="A0AB39BNU3"/>
<feature type="transmembrane region" description="Helical" evidence="1">
    <location>
        <begin position="211"/>
        <end position="230"/>
    </location>
</feature>
<proteinExistence type="predicted"/>
<gene>
    <name evidence="2" type="ORF">AB3N04_00135</name>
</gene>
<dbReference type="EMBL" id="CP162550">
    <property type="protein sequence ID" value="XDI35166.1"/>
    <property type="molecule type" value="Genomic_DNA"/>
</dbReference>
<protein>
    <submittedName>
        <fullName evidence="2">Permease prefix domain 1-containing protein</fullName>
    </submittedName>
</protein>
<feature type="transmembrane region" description="Helical" evidence="1">
    <location>
        <begin position="78"/>
        <end position="100"/>
    </location>
</feature>
<keyword evidence="2" id="KW-0614">Plasmid</keyword>
<dbReference type="NCBIfam" id="NF038403">
    <property type="entry name" value="perm_prefix_1"/>
    <property type="match status" value="1"/>
</dbReference>
<name>A0AB39BNU3_9BACI</name>
<reference evidence="2" key="1">
    <citation type="submission" date="2024-07" db="EMBL/GenBank/DDBJ databases">
        <title>Identification and characteristics of an arsenic-resistant bacterial isolate, which belongs to a novel species.</title>
        <authorList>
            <person name="Juszczyk A."/>
            <person name="Kowalczyk A."/>
            <person name="Was K."/>
            <person name="Kosowicz W."/>
            <person name="Budzyn A."/>
            <person name="Latowski D."/>
        </authorList>
    </citation>
    <scope>NUCLEOTIDE SEQUENCE</scope>
    <source>
        <strain evidence="2">As8PL</strain>
        <plasmid evidence="2">unnamed</plasmid>
    </source>
</reference>
<evidence type="ECO:0000256" key="1">
    <source>
        <dbReference type="SAM" id="Phobius"/>
    </source>
</evidence>
<evidence type="ECO:0000313" key="2">
    <source>
        <dbReference type="EMBL" id="XDI35166.1"/>
    </source>
</evidence>
<keyword evidence="1" id="KW-1133">Transmembrane helix</keyword>
<keyword evidence="1" id="KW-0812">Transmembrane</keyword>
<feature type="transmembrane region" description="Helical" evidence="1">
    <location>
        <begin position="242"/>
        <end position="260"/>
    </location>
</feature>
<accession>A0AB39BNU3</accession>
<sequence>MNKDINQFVDTLFRGHGNNKELRELKMEINQHLSDSVKDLMDEGYEEASAVKLAIEKFGGDSLNSKVLKGLFIQQKLFASKLLLFSIGTLLLSVMIFFLMTNFNEKLIQQQSTIASNILTMVQDEESINNVHSDRIKELVEESNIKEIEVFRIIKPSNNIEEWRLPLEPALSYERNDFFSESLMSYFEGSLASTNWHLDLKYSHFSTLTSLLLIAGISIYWTLFTIWGVITVSHTNSSVIKWGFIFVLFNALGLLLFCLYQKTSKNN</sequence>
<organism evidence="2">
    <name type="scientific">Alkalihalophilus sp. As8PL</name>
    <dbReference type="NCBI Taxonomy" id="3237103"/>
    <lineage>
        <taxon>Bacteria</taxon>
        <taxon>Bacillati</taxon>
        <taxon>Bacillota</taxon>
        <taxon>Bacilli</taxon>
        <taxon>Bacillales</taxon>
        <taxon>Bacillaceae</taxon>
        <taxon>Alkalihalophilus</taxon>
    </lineage>
</organism>
<geneLocation type="plasmid" evidence="2">
    <name>unnamed</name>
</geneLocation>
<dbReference type="RefSeq" id="WP_368502782.1">
    <property type="nucleotide sequence ID" value="NZ_CP162550.1"/>
</dbReference>
<keyword evidence="1" id="KW-0472">Membrane</keyword>
<dbReference type="InterPro" id="IPR047928">
    <property type="entry name" value="Perm_prefix_1"/>
</dbReference>